<reference evidence="1" key="1">
    <citation type="submission" date="2023-07" db="EMBL/GenBank/DDBJ databases">
        <title>draft genome sequence of fig (Ficus carica).</title>
        <authorList>
            <person name="Takahashi T."/>
            <person name="Nishimura K."/>
        </authorList>
    </citation>
    <scope>NUCLEOTIDE SEQUENCE</scope>
</reference>
<comment type="caution">
    <text evidence="1">The sequence shown here is derived from an EMBL/GenBank/DDBJ whole genome shotgun (WGS) entry which is preliminary data.</text>
</comment>
<dbReference type="AlphaFoldDB" id="A0AA88EAI2"/>
<gene>
    <name evidence="1" type="ORF">TIFTF001_055052</name>
</gene>
<dbReference type="Proteomes" id="UP001187192">
    <property type="component" value="Unassembled WGS sequence"/>
</dbReference>
<accession>A0AA88EAI2</accession>
<dbReference type="EMBL" id="BTGU01016246">
    <property type="protein sequence ID" value="GMN70733.1"/>
    <property type="molecule type" value="Genomic_DNA"/>
</dbReference>
<protein>
    <submittedName>
        <fullName evidence="1">Uncharacterized protein</fullName>
    </submittedName>
</protein>
<evidence type="ECO:0000313" key="2">
    <source>
        <dbReference type="Proteomes" id="UP001187192"/>
    </source>
</evidence>
<proteinExistence type="predicted"/>
<keyword evidence="2" id="KW-1185">Reference proteome</keyword>
<organism evidence="1 2">
    <name type="scientific">Ficus carica</name>
    <name type="common">Common fig</name>
    <dbReference type="NCBI Taxonomy" id="3494"/>
    <lineage>
        <taxon>Eukaryota</taxon>
        <taxon>Viridiplantae</taxon>
        <taxon>Streptophyta</taxon>
        <taxon>Embryophyta</taxon>
        <taxon>Tracheophyta</taxon>
        <taxon>Spermatophyta</taxon>
        <taxon>Magnoliopsida</taxon>
        <taxon>eudicotyledons</taxon>
        <taxon>Gunneridae</taxon>
        <taxon>Pentapetalae</taxon>
        <taxon>rosids</taxon>
        <taxon>fabids</taxon>
        <taxon>Rosales</taxon>
        <taxon>Moraceae</taxon>
        <taxon>Ficeae</taxon>
        <taxon>Ficus</taxon>
    </lineage>
</organism>
<name>A0AA88EAI2_FICCA</name>
<evidence type="ECO:0000313" key="1">
    <source>
        <dbReference type="EMBL" id="GMN70733.1"/>
    </source>
</evidence>
<sequence>MFVASSPYQGSCFVKQRVAVSIKLERSWIVVFRFGIGFRNAIGMVRTKYMLKECKHFQWQTNPVDYDAFHMTLYELWLRPS</sequence>